<evidence type="ECO:0000256" key="1">
    <source>
        <dbReference type="ARBA" id="ARBA00000971"/>
    </source>
</evidence>
<feature type="domain" description="RRM" evidence="13">
    <location>
        <begin position="145"/>
        <end position="223"/>
    </location>
</feature>
<evidence type="ECO:0000256" key="9">
    <source>
        <dbReference type="PROSITE-ProRule" id="PRU00176"/>
    </source>
</evidence>
<reference evidence="14" key="1">
    <citation type="submission" date="2020-05" db="EMBL/GenBank/DDBJ databases">
        <title>Phylogenomic resolution of chytrid fungi.</title>
        <authorList>
            <person name="Stajich J.E."/>
            <person name="Amses K."/>
            <person name="Simmons R."/>
            <person name="Seto K."/>
            <person name="Myers J."/>
            <person name="Bonds A."/>
            <person name="Quandt C.A."/>
            <person name="Barry K."/>
            <person name="Liu P."/>
            <person name="Grigoriev I."/>
            <person name="Longcore J.E."/>
            <person name="James T.Y."/>
        </authorList>
    </citation>
    <scope>NUCLEOTIDE SEQUENCE</scope>
    <source>
        <strain evidence="14">JEL0513</strain>
    </source>
</reference>
<gene>
    <name evidence="14" type="primary">CYP6</name>
    <name evidence="14" type="ORF">HK100_003006</name>
</gene>
<dbReference type="Gene3D" id="2.40.100.10">
    <property type="entry name" value="Cyclophilin-like"/>
    <property type="match status" value="1"/>
</dbReference>
<organism evidence="14 15">
    <name type="scientific">Physocladia obscura</name>
    <dbReference type="NCBI Taxonomy" id="109957"/>
    <lineage>
        <taxon>Eukaryota</taxon>
        <taxon>Fungi</taxon>
        <taxon>Fungi incertae sedis</taxon>
        <taxon>Chytridiomycota</taxon>
        <taxon>Chytridiomycota incertae sedis</taxon>
        <taxon>Chytridiomycetes</taxon>
        <taxon>Chytridiales</taxon>
        <taxon>Chytriomycetaceae</taxon>
        <taxon>Physocladia</taxon>
    </lineage>
</organism>
<protein>
    <recommendedName>
        <fullName evidence="10">Peptidyl-prolyl cis-trans isomerase</fullName>
        <shortName evidence="10">PPIase</shortName>
        <ecNumber evidence="10">5.2.1.8</ecNumber>
    </recommendedName>
</protein>
<dbReference type="EMBL" id="JADGJH010001719">
    <property type="protein sequence ID" value="KAJ3110526.1"/>
    <property type="molecule type" value="Genomic_DNA"/>
</dbReference>
<feature type="compositionally biased region" description="Basic and acidic residues" evidence="11">
    <location>
        <begin position="343"/>
        <end position="357"/>
    </location>
</feature>
<keyword evidence="6 10" id="KW-0697">Rotamase</keyword>
<evidence type="ECO:0000256" key="11">
    <source>
        <dbReference type="SAM" id="MobiDB-lite"/>
    </source>
</evidence>
<dbReference type="PROSITE" id="PS50102">
    <property type="entry name" value="RRM"/>
    <property type="match status" value="1"/>
</dbReference>
<dbReference type="InterPro" id="IPR012677">
    <property type="entry name" value="Nucleotide-bd_a/b_plait_sf"/>
</dbReference>
<feature type="compositionally biased region" description="Acidic residues" evidence="11">
    <location>
        <begin position="261"/>
        <end position="270"/>
    </location>
</feature>
<dbReference type="InterPro" id="IPR035979">
    <property type="entry name" value="RBD_domain_sf"/>
</dbReference>
<comment type="function">
    <text evidence="2 10">PPIases accelerate the folding of proteins. It catalyzes the cis-trans isomerization of proline imidic peptide bonds in oligopeptides.</text>
</comment>
<evidence type="ECO:0000256" key="3">
    <source>
        <dbReference type="ARBA" id="ARBA00004123"/>
    </source>
</evidence>
<comment type="subcellular location">
    <subcellularLocation>
        <location evidence="3 10">Nucleus</location>
    </subcellularLocation>
</comment>
<evidence type="ECO:0000256" key="7">
    <source>
        <dbReference type="ARBA" id="ARBA00023235"/>
    </source>
</evidence>
<dbReference type="SMART" id="SM00360">
    <property type="entry name" value="RRM"/>
    <property type="match status" value="1"/>
</dbReference>
<feature type="compositionally biased region" description="Basic and acidic residues" evidence="11">
    <location>
        <begin position="292"/>
        <end position="310"/>
    </location>
</feature>
<dbReference type="InterPro" id="IPR002130">
    <property type="entry name" value="Cyclophilin-type_PPIase_dom"/>
</dbReference>
<evidence type="ECO:0000313" key="15">
    <source>
        <dbReference type="Proteomes" id="UP001211907"/>
    </source>
</evidence>
<dbReference type="InterPro" id="IPR000504">
    <property type="entry name" value="RRM_dom"/>
</dbReference>
<evidence type="ECO:0000256" key="6">
    <source>
        <dbReference type="ARBA" id="ARBA00023110"/>
    </source>
</evidence>
<proteinExistence type="inferred from homology"/>
<feature type="region of interest" description="Disordered" evidence="11">
    <location>
        <begin position="235"/>
        <end position="366"/>
    </location>
</feature>
<evidence type="ECO:0000313" key="14">
    <source>
        <dbReference type="EMBL" id="KAJ3110526.1"/>
    </source>
</evidence>
<dbReference type="GO" id="GO:0005634">
    <property type="term" value="C:nucleus"/>
    <property type="evidence" value="ECO:0007669"/>
    <property type="project" value="UniProtKB-SubCell"/>
</dbReference>
<keyword evidence="5 9" id="KW-0694">RNA-binding</keyword>
<dbReference type="SUPFAM" id="SSF50891">
    <property type="entry name" value="Cyclophilin-like"/>
    <property type="match status" value="1"/>
</dbReference>
<dbReference type="Proteomes" id="UP001211907">
    <property type="component" value="Unassembled WGS sequence"/>
</dbReference>
<dbReference type="EC" id="5.2.1.8" evidence="10"/>
<dbReference type="Pfam" id="PF00076">
    <property type="entry name" value="RRM_1"/>
    <property type="match status" value="1"/>
</dbReference>
<dbReference type="PANTHER" id="PTHR45843">
    <property type="entry name" value="PEPTIDYL-PROLYL CIS-TRANS ISOMERASE-LIKE 4"/>
    <property type="match status" value="1"/>
</dbReference>
<feature type="compositionally biased region" description="Basic and acidic residues" evidence="11">
    <location>
        <begin position="318"/>
        <end position="335"/>
    </location>
</feature>
<sequence length="525" mass="58017">MEDRVASSQFFFTLSETGADYLNNQHAVFGHVVEGLDVLDALNTQLVDDDNRPFRDIRIKHTIVLDDPFPDPPSIPAALLNPARSPSPPADMLRTARIGEDEDVLGTQDDGEAEKAARDREAAARALTLEMIGDLPFAEIRPPENILFVCKLNPITRDEDLELIFSRFGEIRSCEIIRDKKTQDSLCYAFIDFEEKESAEDAYFKMDNVLVDDRRIHVDFSQSVSKLHQDFMVGKQQQRKKLGDGQEFGGTGLQKRRQYRDDEDEDENDDDGKRKGERGGERSGGRGYALVFDHDGTLEREKKRVREKSDVGSAGRDNGGRKRKDDEEEERRFEKISTSGSSQRRDEERHYYSERSNRNGSGGGLRKGDYIFGQAAKGRAFEAYNWQAEISLGDFSRQAVNARESASQGLECKVELAADAAATGSLGSLLPPKNIDERPAPTVWPTADPMPTPTAVDAMLANMPPPPDTGGAGGATEDAGLAAGTEDVVDAVRVLVPMRVGGGAARRVDVDSALICHCLPRVRQL</sequence>
<dbReference type="CDD" id="cd12235">
    <property type="entry name" value="RRM_PPIL4"/>
    <property type="match status" value="1"/>
</dbReference>
<feature type="domain" description="PPIase cyclophilin-type" evidence="12">
    <location>
        <begin position="1"/>
        <end position="64"/>
    </location>
</feature>
<keyword evidence="7 10" id="KW-0413">Isomerase</keyword>
<accession>A0AAD5SVH0</accession>
<evidence type="ECO:0000259" key="13">
    <source>
        <dbReference type="PROSITE" id="PS50102"/>
    </source>
</evidence>
<comment type="similarity">
    <text evidence="4 10">Belongs to the cyclophilin-type PPIase family. PPIL4 subfamily.</text>
</comment>
<dbReference type="AlphaFoldDB" id="A0AAD5SVH0"/>
<dbReference type="PANTHER" id="PTHR45843:SF1">
    <property type="entry name" value="PEPTIDYL-PROLYL CIS-TRANS ISOMERASE-LIKE 4"/>
    <property type="match status" value="1"/>
</dbReference>
<evidence type="ECO:0000256" key="10">
    <source>
        <dbReference type="RuleBase" id="RU365081"/>
    </source>
</evidence>
<evidence type="ECO:0000256" key="8">
    <source>
        <dbReference type="ARBA" id="ARBA00023242"/>
    </source>
</evidence>
<name>A0AAD5SVH0_9FUNG</name>
<dbReference type="GO" id="GO:0003755">
    <property type="term" value="F:peptidyl-prolyl cis-trans isomerase activity"/>
    <property type="evidence" value="ECO:0007669"/>
    <property type="project" value="UniProtKB-UniRule"/>
</dbReference>
<keyword evidence="8 10" id="KW-0539">Nucleus</keyword>
<dbReference type="InterPro" id="IPR029000">
    <property type="entry name" value="Cyclophilin-like_dom_sf"/>
</dbReference>
<comment type="caution">
    <text evidence="14">The sequence shown here is derived from an EMBL/GenBank/DDBJ whole genome shotgun (WGS) entry which is preliminary data.</text>
</comment>
<dbReference type="InterPro" id="IPR035542">
    <property type="entry name" value="CRIP"/>
</dbReference>
<feature type="compositionally biased region" description="Basic and acidic residues" evidence="11">
    <location>
        <begin position="271"/>
        <end position="284"/>
    </location>
</feature>
<dbReference type="SUPFAM" id="SSF54928">
    <property type="entry name" value="RNA-binding domain, RBD"/>
    <property type="match status" value="1"/>
</dbReference>
<evidence type="ECO:0000256" key="5">
    <source>
        <dbReference type="ARBA" id="ARBA00022884"/>
    </source>
</evidence>
<dbReference type="FunFam" id="3.30.70.330:FF:000287">
    <property type="entry name" value="Peptidyl-prolyl cis-trans isomerase"/>
    <property type="match status" value="1"/>
</dbReference>
<dbReference type="Pfam" id="PF00160">
    <property type="entry name" value="Pro_isomerase"/>
    <property type="match status" value="1"/>
</dbReference>
<comment type="catalytic activity">
    <reaction evidence="1 10">
        <text>[protein]-peptidylproline (omega=180) = [protein]-peptidylproline (omega=0)</text>
        <dbReference type="Rhea" id="RHEA:16237"/>
        <dbReference type="Rhea" id="RHEA-COMP:10747"/>
        <dbReference type="Rhea" id="RHEA-COMP:10748"/>
        <dbReference type="ChEBI" id="CHEBI:83833"/>
        <dbReference type="ChEBI" id="CHEBI:83834"/>
        <dbReference type="EC" id="5.2.1.8"/>
    </reaction>
</comment>
<dbReference type="PROSITE" id="PS50072">
    <property type="entry name" value="CSA_PPIASE_2"/>
    <property type="match status" value="1"/>
</dbReference>
<evidence type="ECO:0000256" key="4">
    <source>
        <dbReference type="ARBA" id="ARBA00010739"/>
    </source>
</evidence>
<evidence type="ECO:0000259" key="12">
    <source>
        <dbReference type="PROSITE" id="PS50072"/>
    </source>
</evidence>
<keyword evidence="15" id="KW-1185">Reference proteome</keyword>
<dbReference type="Gene3D" id="3.30.70.330">
    <property type="match status" value="1"/>
</dbReference>
<evidence type="ECO:0000256" key="2">
    <source>
        <dbReference type="ARBA" id="ARBA00002388"/>
    </source>
</evidence>
<dbReference type="GO" id="GO:0003723">
    <property type="term" value="F:RNA binding"/>
    <property type="evidence" value="ECO:0007669"/>
    <property type="project" value="UniProtKB-UniRule"/>
</dbReference>